<gene>
    <name evidence="13" type="ORF">KCU76_g16945</name>
</gene>
<dbReference type="InterPro" id="IPR020843">
    <property type="entry name" value="ER"/>
</dbReference>
<evidence type="ECO:0000256" key="4">
    <source>
        <dbReference type="ARBA" id="ARBA00022833"/>
    </source>
</evidence>
<dbReference type="FunFam" id="3.40.50.720:FF:000068">
    <property type="entry name" value="Sorbitol dehydrogenase"/>
    <property type="match status" value="1"/>
</dbReference>
<dbReference type="Proteomes" id="UP000779574">
    <property type="component" value="Unassembled WGS sequence"/>
</dbReference>
<feature type="domain" description="Enoyl reductase (ER)" evidence="12">
    <location>
        <begin position="43"/>
        <end position="400"/>
    </location>
</feature>
<evidence type="ECO:0000256" key="1">
    <source>
        <dbReference type="ARBA" id="ARBA00001947"/>
    </source>
</evidence>
<evidence type="ECO:0000256" key="10">
    <source>
        <dbReference type="ARBA" id="ARBA00030139"/>
    </source>
</evidence>
<evidence type="ECO:0000256" key="5">
    <source>
        <dbReference type="ARBA" id="ARBA00023002"/>
    </source>
</evidence>
<proteinExistence type="inferred from homology"/>
<accession>A0A9P8E1J7</accession>
<evidence type="ECO:0000256" key="2">
    <source>
        <dbReference type="ARBA" id="ARBA00008072"/>
    </source>
</evidence>
<dbReference type="AlphaFoldDB" id="A0A9P8E1J7"/>
<protein>
    <recommendedName>
        <fullName evidence="9">D-xylulose reductase</fullName>
        <ecNumber evidence="9">1.1.1.9</ecNumber>
    </recommendedName>
    <alternativeName>
        <fullName evidence="10">Xylitol dehydrogenase A</fullName>
    </alternativeName>
</protein>
<dbReference type="InterPro" id="IPR013154">
    <property type="entry name" value="ADH-like_N"/>
</dbReference>
<evidence type="ECO:0000256" key="6">
    <source>
        <dbReference type="ARBA" id="ARBA00023027"/>
    </source>
</evidence>
<dbReference type="SUPFAM" id="SSF51735">
    <property type="entry name" value="NAD(P)-binding Rossmann-fold domains"/>
    <property type="match status" value="1"/>
</dbReference>
<keyword evidence="5" id="KW-0560">Oxidoreductase</keyword>
<dbReference type="GO" id="GO:0006062">
    <property type="term" value="P:sorbitol catabolic process"/>
    <property type="evidence" value="ECO:0007669"/>
    <property type="project" value="TreeGrafter"/>
</dbReference>
<reference evidence="13" key="1">
    <citation type="journal article" date="2021" name="J Fungi (Basel)">
        <title>Virulence traits and population genomics of the black yeast Aureobasidium melanogenum.</title>
        <authorList>
            <person name="Cernosa A."/>
            <person name="Sun X."/>
            <person name="Gostincar C."/>
            <person name="Fang C."/>
            <person name="Gunde-Cimerman N."/>
            <person name="Song Z."/>
        </authorList>
    </citation>
    <scope>NUCLEOTIDE SEQUENCE</scope>
    <source>
        <strain evidence="13">EXF-9911</strain>
    </source>
</reference>
<dbReference type="InterPro" id="IPR045306">
    <property type="entry name" value="SDH-like"/>
</dbReference>
<dbReference type="Gene3D" id="3.90.180.10">
    <property type="entry name" value="Medium-chain alcohol dehydrogenases, catalytic domain"/>
    <property type="match status" value="1"/>
</dbReference>
<evidence type="ECO:0000256" key="7">
    <source>
        <dbReference type="ARBA" id="ARBA00024843"/>
    </source>
</evidence>
<comment type="function">
    <text evidence="7">Xylitol dehydrogenase which catalyzes the conversion of xylitol to D-xylulose. Xylose is a major component of hemicelluloses such as xylan. Most fungi utilize D-xylose via three enzymatic reactions, xylose reductase (XR), xylitol dehydrogenase (XDH), and xylulokinase, to form xylulose 5-phosphate, which enters pentose phosphate pathway.</text>
</comment>
<evidence type="ECO:0000259" key="12">
    <source>
        <dbReference type="SMART" id="SM00829"/>
    </source>
</evidence>
<evidence type="ECO:0000256" key="8">
    <source>
        <dbReference type="ARBA" id="ARBA00025713"/>
    </source>
</evidence>
<evidence type="ECO:0000256" key="9">
    <source>
        <dbReference type="ARBA" id="ARBA00026119"/>
    </source>
</evidence>
<dbReference type="PANTHER" id="PTHR43161">
    <property type="entry name" value="SORBITOL DEHYDROGENASE"/>
    <property type="match status" value="1"/>
</dbReference>
<dbReference type="Gene3D" id="3.40.50.720">
    <property type="entry name" value="NAD(P)-binding Rossmann-like Domain"/>
    <property type="match status" value="1"/>
</dbReference>
<sequence>MPTHHTKGTYLPEDLVPRLALGSGPTSDADVSSNVGNPSFVLRAVKDVAFEDRDIPELRDEHEVRVRIAQTGICGSDVSLKFLTTSSLHTEYCSWQRGRIGDFVLKSPIVLGHESSGTVVEVGRAVKNLKQGDRVAIEPGVPCRRCDYCRGGEYNLCSDTIFAATPPWDGTLAKFYTVASDYCYKIPDSMSMEEAAMVEPTAVAVQIAKVADLRANQTVLVFGCGPIGVLCQAVAKAYGARKVIGVDVVKSRLDFAKSYGADAVFQPPKPDQNIEPVEHSEKVAAMIKTEFELGEGPDVVLECTGAEPCIQAGVFAAKKGGTYVQAGMGKENVLFPITTACIRALNIRGSIRYTKGCYPDAVELVGSRKIDVKRLITNRFKFGEAEQAFELVKAGREDVLKVIIEGVQD</sequence>
<dbReference type="InterPro" id="IPR013149">
    <property type="entry name" value="ADH-like_C"/>
</dbReference>
<keyword evidence="3 11" id="KW-0479">Metal-binding</keyword>
<comment type="pathway">
    <text evidence="8">Carbohydrate degradation; L-arabinose degradation via L-arabinitol; D-xylulose 5-phosphate from L-arabinose (fungal route): step 4/5.</text>
</comment>
<comment type="caution">
    <text evidence="13">The sequence shown here is derived from an EMBL/GenBank/DDBJ whole genome shotgun (WGS) entry which is preliminary data.</text>
</comment>
<comment type="similarity">
    <text evidence="2 11">Belongs to the zinc-containing alcohol dehydrogenase family.</text>
</comment>
<dbReference type="Pfam" id="PF08240">
    <property type="entry name" value="ADH_N"/>
    <property type="match status" value="1"/>
</dbReference>
<dbReference type="GO" id="GO:0046526">
    <property type="term" value="F:D-xylulose reductase activity"/>
    <property type="evidence" value="ECO:0007669"/>
    <property type="project" value="UniProtKB-EC"/>
</dbReference>
<evidence type="ECO:0000313" key="13">
    <source>
        <dbReference type="EMBL" id="KAG9671160.1"/>
    </source>
</evidence>
<reference evidence="13" key="2">
    <citation type="submission" date="2021-08" db="EMBL/GenBank/DDBJ databases">
        <authorList>
            <person name="Gostincar C."/>
            <person name="Sun X."/>
            <person name="Song Z."/>
            <person name="Gunde-Cimerman N."/>
        </authorList>
    </citation>
    <scope>NUCLEOTIDE SEQUENCE</scope>
    <source>
        <strain evidence="13">EXF-9911</strain>
    </source>
</reference>
<dbReference type="EMBL" id="JAHFXF010001271">
    <property type="protein sequence ID" value="KAG9671160.1"/>
    <property type="molecule type" value="Genomic_DNA"/>
</dbReference>
<dbReference type="SMART" id="SM00829">
    <property type="entry name" value="PKS_ER"/>
    <property type="match status" value="1"/>
</dbReference>
<dbReference type="OrthoDB" id="3941538at2759"/>
<dbReference type="CDD" id="cd05285">
    <property type="entry name" value="sorbitol_DH"/>
    <property type="match status" value="1"/>
</dbReference>
<feature type="non-terminal residue" evidence="13">
    <location>
        <position position="409"/>
    </location>
</feature>
<dbReference type="InterPro" id="IPR036291">
    <property type="entry name" value="NAD(P)-bd_dom_sf"/>
</dbReference>
<evidence type="ECO:0000256" key="3">
    <source>
        <dbReference type="ARBA" id="ARBA00022723"/>
    </source>
</evidence>
<name>A0A9P8E1J7_AURME</name>
<dbReference type="GO" id="GO:0008270">
    <property type="term" value="F:zinc ion binding"/>
    <property type="evidence" value="ECO:0007669"/>
    <property type="project" value="InterPro"/>
</dbReference>
<dbReference type="InterPro" id="IPR011032">
    <property type="entry name" value="GroES-like_sf"/>
</dbReference>
<dbReference type="PROSITE" id="PS00059">
    <property type="entry name" value="ADH_ZINC"/>
    <property type="match status" value="1"/>
</dbReference>
<keyword evidence="6" id="KW-0520">NAD</keyword>
<dbReference type="Pfam" id="PF00107">
    <property type="entry name" value="ADH_zinc_N"/>
    <property type="match status" value="1"/>
</dbReference>
<organism evidence="13 14">
    <name type="scientific">Aureobasidium melanogenum</name>
    <name type="common">Aureobasidium pullulans var. melanogenum</name>
    <dbReference type="NCBI Taxonomy" id="46634"/>
    <lineage>
        <taxon>Eukaryota</taxon>
        <taxon>Fungi</taxon>
        <taxon>Dikarya</taxon>
        <taxon>Ascomycota</taxon>
        <taxon>Pezizomycotina</taxon>
        <taxon>Dothideomycetes</taxon>
        <taxon>Dothideomycetidae</taxon>
        <taxon>Dothideales</taxon>
        <taxon>Saccotheciaceae</taxon>
        <taxon>Aureobasidium</taxon>
    </lineage>
</organism>
<evidence type="ECO:0000256" key="11">
    <source>
        <dbReference type="RuleBase" id="RU361277"/>
    </source>
</evidence>
<keyword evidence="4 11" id="KW-0862">Zinc</keyword>
<evidence type="ECO:0000313" key="14">
    <source>
        <dbReference type="Proteomes" id="UP000779574"/>
    </source>
</evidence>
<dbReference type="InterPro" id="IPR002328">
    <property type="entry name" value="ADH_Zn_CS"/>
</dbReference>
<comment type="cofactor">
    <cofactor evidence="1 11">
        <name>Zn(2+)</name>
        <dbReference type="ChEBI" id="CHEBI:29105"/>
    </cofactor>
</comment>
<dbReference type="PANTHER" id="PTHR43161:SF9">
    <property type="entry name" value="SORBITOL DEHYDROGENASE"/>
    <property type="match status" value="1"/>
</dbReference>
<dbReference type="SUPFAM" id="SSF50129">
    <property type="entry name" value="GroES-like"/>
    <property type="match status" value="1"/>
</dbReference>
<dbReference type="GO" id="GO:0003939">
    <property type="term" value="F:L-iditol 2-dehydrogenase (NAD+) activity"/>
    <property type="evidence" value="ECO:0007669"/>
    <property type="project" value="TreeGrafter"/>
</dbReference>
<dbReference type="EC" id="1.1.1.9" evidence="9"/>